<dbReference type="Proteomes" id="UP000297713">
    <property type="component" value="Unassembled WGS sequence"/>
</dbReference>
<dbReference type="Gene3D" id="3.40.50.150">
    <property type="entry name" value="Vaccinia Virus protein VP39"/>
    <property type="match status" value="1"/>
</dbReference>
<sequence>MHKTLTQLYLEHEGKIAHKWISYLKFYDSVFLKFKNMPINLLEIGVQNGGSLEIWSQYFKKAAKIVGCDINSRCKELIFSDPRIRVIIGDASQEDTKKQIISESSTFNLIIDDGSHKSSDVIKNFALYFPYLEKNGIYIIEDLHCSYWKEFEGGLYYPYTTVGFLKKLVDIIHHPYWGVAMKRDDLIRGFEKVYGIRIGNESLCQIYKIEFVNSICMITKSAEEETSIGKPIVAGKVAQVIPGVKDSEGAVSFPDQKGNFWSNETNPDFVEEKLLQQLAEKEEEIEKIKNSFSWKITKPIRFFQKLLKNTTKYQ</sequence>
<keyword evidence="2" id="KW-1185">Reference proteome</keyword>
<evidence type="ECO:0000313" key="2">
    <source>
        <dbReference type="Proteomes" id="UP000297713"/>
    </source>
</evidence>
<dbReference type="GO" id="GO:0032259">
    <property type="term" value="P:methylation"/>
    <property type="evidence" value="ECO:0007669"/>
    <property type="project" value="UniProtKB-KW"/>
</dbReference>
<name>A0A4Y8PIW1_9BACT</name>
<dbReference type="EMBL" id="LXQC01000079">
    <property type="protein sequence ID" value="TFE71255.1"/>
    <property type="molecule type" value="Genomic_DNA"/>
</dbReference>
<keyword evidence="1" id="KW-0808">Transferase</keyword>
<dbReference type="Pfam" id="PF13578">
    <property type="entry name" value="Methyltransf_24"/>
    <property type="match status" value="1"/>
</dbReference>
<reference evidence="1 2" key="1">
    <citation type="submission" date="2016-05" db="EMBL/GenBank/DDBJ databases">
        <title>Diversity and Homogeneity among Thermoacidophilic Verrucomicrobia Methanotrophs Linked with Geographical Origin.</title>
        <authorList>
            <person name="Erikstad H.-A."/>
            <person name="Smestad N.B."/>
            <person name="Ceballos R.M."/>
            <person name="Birkeland N.-K."/>
        </authorList>
    </citation>
    <scope>NUCLEOTIDE SEQUENCE [LARGE SCALE GENOMIC DNA]</scope>
    <source>
        <strain evidence="1 2">Phi</strain>
    </source>
</reference>
<dbReference type="InterPro" id="IPR029063">
    <property type="entry name" value="SAM-dependent_MTases_sf"/>
</dbReference>
<keyword evidence="1" id="KW-0489">Methyltransferase</keyword>
<dbReference type="RefSeq" id="WP_134439243.1">
    <property type="nucleotide sequence ID" value="NZ_LXQC01000079.1"/>
</dbReference>
<accession>A0A4Y8PIW1</accession>
<dbReference type="AlphaFoldDB" id="A0A4Y8PIW1"/>
<dbReference type="SUPFAM" id="SSF53335">
    <property type="entry name" value="S-adenosyl-L-methionine-dependent methyltransferases"/>
    <property type="match status" value="1"/>
</dbReference>
<organism evidence="1 2">
    <name type="scientific">Methylacidiphilum caldifontis</name>
    <dbReference type="NCBI Taxonomy" id="2795386"/>
    <lineage>
        <taxon>Bacteria</taxon>
        <taxon>Pseudomonadati</taxon>
        <taxon>Verrucomicrobiota</taxon>
        <taxon>Methylacidiphilae</taxon>
        <taxon>Methylacidiphilales</taxon>
        <taxon>Methylacidiphilaceae</taxon>
        <taxon>Methylacidiphilum (ex Ratnadevi et al. 2023)</taxon>
    </lineage>
</organism>
<proteinExistence type="predicted"/>
<dbReference type="GO" id="GO:0008168">
    <property type="term" value="F:methyltransferase activity"/>
    <property type="evidence" value="ECO:0007669"/>
    <property type="project" value="UniProtKB-KW"/>
</dbReference>
<dbReference type="OrthoDB" id="9816564at2"/>
<gene>
    <name evidence="1" type="ORF">A7Q10_04540</name>
</gene>
<protein>
    <submittedName>
        <fullName evidence="1">Methyltransferase</fullName>
    </submittedName>
</protein>
<comment type="caution">
    <text evidence="1">The sequence shown here is derived from an EMBL/GenBank/DDBJ whole genome shotgun (WGS) entry which is preliminary data.</text>
</comment>
<evidence type="ECO:0000313" key="1">
    <source>
        <dbReference type="EMBL" id="TFE71255.1"/>
    </source>
</evidence>